<evidence type="ECO:0000313" key="2">
    <source>
        <dbReference type="Proteomes" id="UP000593560"/>
    </source>
</evidence>
<gene>
    <name evidence="1" type="ORF">Gohar_012170</name>
</gene>
<dbReference type="Proteomes" id="UP000593560">
    <property type="component" value="Unassembled WGS sequence"/>
</dbReference>
<organism evidence="1 2">
    <name type="scientific">Gossypium harknessii</name>
    <dbReference type="NCBI Taxonomy" id="34285"/>
    <lineage>
        <taxon>Eukaryota</taxon>
        <taxon>Viridiplantae</taxon>
        <taxon>Streptophyta</taxon>
        <taxon>Embryophyta</taxon>
        <taxon>Tracheophyta</taxon>
        <taxon>Spermatophyta</taxon>
        <taxon>Magnoliopsida</taxon>
        <taxon>eudicotyledons</taxon>
        <taxon>Gunneridae</taxon>
        <taxon>Pentapetalae</taxon>
        <taxon>rosids</taxon>
        <taxon>malvids</taxon>
        <taxon>Malvales</taxon>
        <taxon>Malvaceae</taxon>
        <taxon>Malvoideae</taxon>
        <taxon>Gossypium</taxon>
    </lineage>
</organism>
<keyword evidence="2" id="KW-1185">Reference proteome</keyword>
<comment type="caution">
    <text evidence="1">The sequence shown here is derived from an EMBL/GenBank/DDBJ whole genome shotgun (WGS) entry which is preliminary data.</text>
</comment>
<sequence>MPAASSRRPVVVGLENGWELGLRFCVLKSLAISVAKMRRRLERYFGLYEGLLTWRP</sequence>
<protein>
    <submittedName>
        <fullName evidence="1">Uncharacterized protein</fullName>
    </submittedName>
</protein>
<name>A0A7J9GW60_9ROSI</name>
<accession>A0A7J9GW60</accession>
<proteinExistence type="predicted"/>
<evidence type="ECO:0000313" key="1">
    <source>
        <dbReference type="EMBL" id="MBA0801827.1"/>
    </source>
</evidence>
<dbReference type="EMBL" id="JABFAD010000007">
    <property type="protein sequence ID" value="MBA0801827.1"/>
    <property type="molecule type" value="Genomic_DNA"/>
</dbReference>
<reference evidence="1 2" key="1">
    <citation type="journal article" date="2019" name="Genome Biol. Evol.">
        <title>Insights into the evolution of the New World diploid cottons (Gossypium, subgenus Houzingenia) based on genome sequencing.</title>
        <authorList>
            <person name="Grover C.E."/>
            <person name="Arick M.A. 2nd"/>
            <person name="Thrash A."/>
            <person name="Conover J.L."/>
            <person name="Sanders W.S."/>
            <person name="Peterson D.G."/>
            <person name="Frelichowski J.E."/>
            <person name="Scheffler J.A."/>
            <person name="Scheffler B.E."/>
            <person name="Wendel J.F."/>
        </authorList>
    </citation>
    <scope>NUCLEOTIDE SEQUENCE [LARGE SCALE GENOMIC DNA]</scope>
    <source>
        <strain evidence="1">0</strain>
        <tissue evidence="1">Leaf</tissue>
    </source>
</reference>
<dbReference type="AlphaFoldDB" id="A0A7J9GW60"/>